<name>A0A9X7UFE5_SPHYA</name>
<dbReference type="AlphaFoldDB" id="A0A9X7UFE5"/>
<reference evidence="1 2" key="1">
    <citation type="submission" date="2020-07" db="EMBL/GenBank/DDBJ databases">
        <title>Whole genome sequence of Sphingobium yanoikuyae A3.</title>
        <authorList>
            <person name="Han S.-S."/>
        </authorList>
    </citation>
    <scope>NUCLEOTIDE SEQUENCE [LARGE SCALE GENOMIC DNA]</scope>
    <source>
        <strain evidence="1 2">A3</strain>
    </source>
</reference>
<dbReference type="Proteomes" id="UP000515377">
    <property type="component" value="Chromosome"/>
</dbReference>
<dbReference type="RefSeq" id="WP_163000200.1">
    <property type="nucleotide sequence ID" value="NZ_CP033230.1"/>
</dbReference>
<organism evidence="1 2">
    <name type="scientific">Sphingobium yanoikuyae</name>
    <name type="common">Sphingomonas yanoikuyae</name>
    <dbReference type="NCBI Taxonomy" id="13690"/>
    <lineage>
        <taxon>Bacteria</taxon>
        <taxon>Pseudomonadati</taxon>
        <taxon>Pseudomonadota</taxon>
        <taxon>Alphaproteobacteria</taxon>
        <taxon>Sphingomonadales</taxon>
        <taxon>Sphingomonadaceae</taxon>
        <taxon>Sphingobium</taxon>
    </lineage>
</organism>
<evidence type="ECO:0000313" key="2">
    <source>
        <dbReference type="Proteomes" id="UP000515377"/>
    </source>
</evidence>
<evidence type="ECO:0000313" key="1">
    <source>
        <dbReference type="EMBL" id="QNG49336.1"/>
    </source>
</evidence>
<proteinExistence type="predicted"/>
<protein>
    <submittedName>
        <fullName evidence="1">Uncharacterized protein</fullName>
    </submittedName>
</protein>
<gene>
    <name evidence="1" type="ORF">H3V42_13305</name>
</gene>
<sequence>MVEQRGAFVSIDIAKLRNCDEAELAEVDRAFLWRRQFLNEYAFEGYVDGVPGGL</sequence>
<accession>A0A9X7UFE5</accession>
<dbReference type="EMBL" id="CP060122">
    <property type="protein sequence ID" value="QNG49336.1"/>
    <property type="molecule type" value="Genomic_DNA"/>
</dbReference>